<feature type="transmembrane region" description="Helical" evidence="7">
    <location>
        <begin position="7"/>
        <end position="27"/>
    </location>
</feature>
<dbReference type="Gene3D" id="1.10.1760.20">
    <property type="match status" value="1"/>
</dbReference>
<keyword evidence="6 7" id="KW-0472">Membrane</keyword>
<evidence type="ECO:0000256" key="5">
    <source>
        <dbReference type="ARBA" id="ARBA00022989"/>
    </source>
</evidence>
<dbReference type="EMBL" id="UOGH01000142">
    <property type="protein sequence ID" value="VAX29953.1"/>
    <property type="molecule type" value="Genomic_DNA"/>
</dbReference>
<feature type="transmembrane region" description="Helical" evidence="7">
    <location>
        <begin position="166"/>
        <end position="189"/>
    </location>
</feature>
<proteinExistence type="predicted"/>
<dbReference type="AlphaFoldDB" id="A0A3B1CZM8"/>
<dbReference type="InterPro" id="IPR002751">
    <property type="entry name" value="CbiM/NikMN"/>
</dbReference>
<evidence type="ECO:0000256" key="3">
    <source>
        <dbReference type="ARBA" id="ARBA00022475"/>
    </source>
</evidence>
<sequence length="201" mass="20646">MHISEGVLSAPVLVTGALLAAGGIAVGLKKMDYEKIPEVAVLSSAFFVASLIHVPIGPSSVHLVLNGLLGVLLGWMAFPAILVALTLHAVLFQFGGLSSLGVNTVIMATPGVIAYYLFNLPIRRGNHLVSTLAGFGAGATGIALGAILVALSLISTGESFLGVAKLVLAAHLPVMVIEGIITSFCVIFLKKVKPEILEAGK</sequence>
<dbReference type="NCBIfam" id="NF004904">
    <property type="entry name" value="PRK06265.1-4"/>
    <property type="match status" value="1"/>
</dbReference>
<feature type="transmembrane region" description="Helical" evidence="7">
    <location>
        <begin position="68"/>
        <end position="91"/>
    </location>
</feature>
<name>A0A3B1CZM8_9ZZZZ</name>
<keyword evidence="5 7" id="KW-1133">Transmembrane helix</keyword>
<evidence type="ECO:0000256" key="2">
    <source>
        <dbReference type="ARBA" id="ARBA00022448"/>
    </source>
</evidence>
<keyword evidence="2" id="KW-0813">Transport</keyword>
<keyword evidence="3" id="KW-1003">Cell membrane</keyword>
<feature type="transmembrane region" description="Helical" evidence="7">
    <location>
        <begin position="130"/>
        <end position="154"/>
    </location>
</feature>
<dbReference type="GO" id="GO:0000041">
    <property type="term" value="P:transition metal ion transport"/>
    <property type="evidence" value="ECO:0007669"/>
    <property type="project" value="InterPro"/>
</dbReference>
<dbReference type="Pfam" id="PF01891">
    <property type="entry name" value="CbiM"/>
    <property type="match status" value="1"/>
</dbReference>
<gene>
    <name evidence="8" type="ORF">MNBD_NITROSPIRAE02-1606</name>
</gene>
<reference evidence="8" key="1">
    <citation type="submission" date="2018-06" db="EMBL/GenBank/DDBJ databases">
        <authorList>
            <person name="Zhirakovskaya E."/>
        </authorList>
    </citation>
    <scope>NUCLEOTIDE SEQUENCE</scope>
</reference>
<evidence type="ECO:0000256" key="1">
    <source>
        <dbReference type="ARBA" id="ARBA00004651"/>
    </source>
</evidence>
<evidence type="ECO:0000256" key="4">
    <source>
        <dbReference type="ARBA" id="ARBA00022692"/>
    </source>
</evidence>
<dbReference type="PANTHER" id="PTHR34229:SF1">
    <property type="entry name" value="METAL TRANSPORT PROTEIN HI_1621-RELATED"/>
    <property type="match status" value="1"/>
</dbReference>
<keyword evidence="4 7" id="KW-0812">Transmembrane</keyword>
<organism evidence="8">
    <name type="scientific">hydrothermal vent metagenome</name>
    <dbReference type="NCBI Taxonomy" id="652676"/>
    <lineage>
        <taxon>unclassified sequences</taxon>
        <taxon>metagenomes</taxon>
        <taxon>ecological metagenomes</taxon>
    </lineage>
</organism>
<protein>
    <submittedName>
        <fullName evidence="8">Substrate-specific component NikM of nickel ECF transporter</fullName>
    </submittedName>
</protein>
<dbReference type="NCBIfam" id="NF004905">
    <property type="entry name" value="PRK06265.1-5"/>
    <property type="match status" value="1"/>
</dbReference>
<evidence type="ECO:0000256" key="7">
    <source>
        <dbReference type="SAM" id="Phobius"/>
    </source>
</evidence>
<accession>A0A3B1CZM8</accession>
<dbReference type="NCBIfam" id="NF004909">
    <property type="entry name" value="PRK06265.2-5"/>
    <property type="match status" value="1"/>
</dbReference>
<dbReference type="PANTHER" id="PTHR34229">
    <property type="entry name" value="METAL TRANSPORT PROTEIN HI_1621-RELATED"/>
    <property type="match status" value="1"/>
</dbReference>
<dbReference type="GO" id="GO:0005886">
    <property type="term" value="C:plasma membrane"/>
    <property type="evidence" value="ECO:0007669"/>
    <property type="project" value="UniProtKB-SubCell"/>
</dbReference>
<evidence type="ECO:0000313" key="8">
    <source>
        <dbReference type="EMBL" id="VAX29953.1"/>
    </source>
</evidence>
<comment type="subcellular location">
    <subcellularLocation>
        <location evidence="1">Cell membrane</location>
        <topology evidence="1">Multi-pass membrane protein</topology>
    </subcellularLocation>
</comment>
<evidence type="ECO:0000256" key="6">
    <source>
        <dbReference type="ARBA" id="ARBA00023136"/>
    </source>
</evidence>
<feature type="transmembrane region" description="Helical" evidence="7">
    <location>
        <begin position="39"/>
        <end position="56"/>
    </location>
</feature>
<feature type="transmembrane region" description="Helical" evidence="7">
    <location>
        <begin position="97"/>
        <end position="118"/>
    </location>
</feature>